<protein>
    <recommendedName>
        <fullName evidence="11">Charged multivesicular body protein 6</fullName>
    </recommendedName>
</protein>
<sequence length="298" mass="33396">MGNLFGRKRRSRVTEQDKAVLQLKQQRDKLKQYQKRISVQLERERAFARQLLKDGKKEWQVQDIEFTQIEMKVIEGLKIGNECLNKMHQVMSIEEVERIMDETQEAVEYQRGTAPNLLVGCGHGCSCKEEEEEEEKQQQQELQQENPRGSHSSGSRKRSGLGSPGKRRQGKARRREGKQREEELHTHSKALRKEEEEEGLQLHTRKARQGSAAASLTATSSPATQDQQQADSQQDHLSSPSTPTASPAGWPATPMGQKPLLRQLELEGAGEGSSGGVLLVGTGPCSVAEETFLSHFCD</sequence>
<evidence type="ECO:0000256" key="3">
    <source>
        <dbReference type="ARBA" id="ARBA00022448"/>
    </source>
</evidence>
<feature type="compositionally biased region" description="Basic and acidic residues" evidence="8">
    <location>
        <begin position="178"/>
        <end position="194"/>
    </location>
</feature>
<evidence type="ECO:0000256" key="6">
    <source>
        <dbReference type="ARBA" id="ARBA00023136"/>
    </source>
</evidence>
<dbReference type="Proteomes" id="UP000826234">
    <property type="component" value="Unassembled WGS sequence"/>
</dbReference>
<evidence type="ECO:0008006" key="11">
    <source>
        <dbReference type="Google" id="ProtNLM"/>
    </source>
</evidence>
<feature type="compositionally biased region" description="Basic residues" evidence="8">
    <location>
        <begin position="154"/>
        <end position="177"/>
    </location>
</feature>
<accession>A0ABQ7TIW3</accession>
<feature type="compositionally biased region" description="Low complexity" evidence="8">
    <location>
        <begin position="238"/>
        <end position="254"/>
    </location>
</feature>
<comment type="caution">
    <text evidence="9">The sequence shown here is derived from an EMBL/GenBank/DDBJ whole genome shotgun (WGS) entry which is preliminary data.</text>
</comment>
<feature type="compositionally biased region" description="Low complexity" evidence="8">
    <location>
        <begin position="211"/>
        <end position="232"/>
    </location>
</feature>
<keyword evidence="4" id="KW-0967">Endosome</keyword>
<reference evidence="9 10" key="1">
    <citation type="journal article" date="2022" name="Gigascience">
        <title>A chromosome-level genome assembly and annotation of the desert horned lizard, Phrynosoma platyrhinos, provides insight into chromosomal rearrangements among reptiles.</title>
        <authorList>
            <person name="Koochekian N."/>
            <person name="Ascanio A."/>
            <person name="Farleigh K."/>
            <person name="Card D.C."/>
            <person name="Schield D.R."/>
            <person name="Castoe T.A."/>
            <person name="Jezkova T."/>
        </authorList>
    </citation>
    <scope>NUCLEOTIDE SEQUENCE [LARGE SCALE GENOMIC DNA]</scope>
    <source>
        <strain evidence="9">NK-2021</strain>
    </source>
</reference>
<keyword evidence="7" id="KW-0175">Coiled coil</keyword>
<evidence type="ECO:0000256" key="8">
    <source>
        <dbReference type="SAM" id="MobiDB-lite"/>
    </source>
</evidence>
<evidence type="ECO:0000256" key="2">
    <source>
        <dbReference type="ARBA" id="ARBA00006190"/>
    </source>
</evidence>
<evidence type="ECO:0000256" key="7">
    <source>
        <dbReference type="SAM" id="Coils"/>
    </source>
</evidence>
<evidence type="ECO:0000313" key="9">
    <source>
        <dbReference type="EMBL" id="KAH0629360.1"/>
    </source>
</evidence>
<proteinExistence type="inferred from homology"/>
<keyword evidence="10" id="KW-1185">Reference proteome</keyword>
<evidence type="ECO:0000256" key="4">
    <source>
        <dbReference type="ARBA" id="ARBA00022753"/>
    </source>
</evidence>
<keyword evidence="6" id="KW-0472">Membrane</keyword>
<keyword evidence="3" id="KW-0813">Transport</keyword>
<evidence type="ECO:0000313" key="10">
    <source>
        <dbReference type="Proteomes" id="UP000826234"/>
    </source>
</evidence>
<feature type="region of interest" description="Disordered" evidence="8">
    <location>
        <begin position="132"/>
        <end position="281"/>
    </location>
</feature>
<dbReference type="Pfam" id="PF03357">
    <property type="entry name" value="Snf7"/>
    <property type="match status" value="1"/>
</dbReference>
<comment type="subcellular location">
    <subcellularLocation>
        <location evidence="1">Endosome membrane</location>
    </subcellularLocation>
</comment>
<gene>
    <name evidence="9" type="ORF">JD844_011384</name>
</gene>
<comment type="similarity">
    <text evidence="2">Belongs to the SNF7 family.</text>
</comment>
<evidence type="ECO:0000256" key="1">
    <source>
        <dbReference type="ARBA" id="ARBA00004608"/>
    </source>
</evidence>
<dbReference type="InterPro" id="IPR005024">
    <property type="entry name" value="Snf7_fam"/>
</dbReference>
<evidence type="ECO:0000256" key="5">
    <source>
        <dbReference type="ARBA" id="ARBA00022927"/>
    </source>
</evidence>
<dbReference type="PANTHER" id="PTHR22761:SF5">
    <property type="entry name" value="CHARGED MULTIVESICULAR BODY PROTEIN 6"/>
    <property type="match status" value="1"/>
</dbReference>
<keyword evidence="5" id="KW-0653">Protein transport</keyword>
<organism evidence="9 10">
    <name type="scientific">Phrynosoma platyrhinos</name>
    <name type="common">Desert horned lizard</name>
    <dbReference type="NCBI Taxonomy" id="52577"/>
    <lineage>
        <taxon>Eukaryota</taxon>
        <taxon>Metazoa</taxon>
        <taxon>Chordata</taxon>
        <taxon>Craniata</taxon>
        <taxon>Vertebrata</taxon>
        <taxon>Euteleostomi</taxon>
        <taxon>Lepidosauria</taxon>
        <taxon>Squamata</taxon>
        <taxon>Bifurcata</taxon>
        <taxon>Unidentata</taxon>
        <taxon>Episquamata</taxon>
        <taxon>Toxicofera</taxon>
        <taxon>Iguania</taxon>
        <taxon>Phrynosomatidae</taxon>
        <taxon>Phrynosomatinae</taxon>
        <taxon>Phrynosoma</taxon>
    </lineage>
</organism>
<feature type="coiled-coil region" evidence="7">
    <location>
        <begin position="16"/>
        <end position="43"/>
    </location>
</feature>
<dbReference type="PANTHER" id="PTHR22761">
    <property type="entry name" value="CHARGED MULTIVESICULAR BODY PROTEIN"/>
    <property type="match status" value="1"/>
</dbReference>
<name>A0ABQ7TIW3_PHRPL</name>
<feature type="compositionally biased region" description="Low complexity" evidence="8">
    <location>
        <begin position="139"/>
        <end position="153"/>
    </location>
</feature>
<dbReference type="EMBL" id="JAIPUX010000439">
    <property type="protein sequence ID" value="KAH0629360.1"/>
    <property type="molecule type" value="Genomic_DNA"/>
</dbReference>